<dbReference type="SUPFAM" id="SSF57903">
    <property type="entry name" value="FYVE/PHD zinc finger"/>
    <property type="match status" value="1"/>
</dbReference>
<feature type="compositionally biased region" description="Basic and acidic residues" evidence="6">
    <location>
        <begin position="1066"/>
        <end position="1075"/>
    </location>
</feature>
<evidence type="ECO:0000313" key="8">
    <source>
        <dbReference type="Proteomes" id="UP000695022"/>
    </source>
</evidence>
<evidence type="ECO:0000256" key="6">
    <source>
        <dbReference type="SAM" id="MobiDB-lite"/>
    </source>
</evidence>
<dbReference type="Pfam" id="PF25569">
    <property type="entry name" value="TPR_ZFYVE26"/>
    <property type="match status" value="1"/>
</dbReference>
<evidence type="ECO:0000256" key="5">
    <source>
        <dbReference type="PROSITE-ProRule" id="PRU00091"/>
    </source>
</evidence>
<dbReference type="InterPro" id="IPR017455">
    <property type="entry name" value="Znf_FYVE-rel"/>
</dbReference>
<evidence type="ECO:0000256" key="2">
    <source>
        <dbReference type="ARBA" id="ARBA00022723"/>
    </source>
</evidence>
<dbReference type="Pfam" id="PF01363">
    <property type="entry name" value="FYVE"/>
    <property type="match status" value="1"/>
</dbReference>
<proteinExistence type="predicted"/>
<keyword evidence="2" id="KW-0479">Metal-binding</keyword>
<keyword evidence="8" id="KW-1185">Reference proteome</keyword>
<dbReference type="PROSITE" id="PS50178">
    <property type="entry name" value="ZF_FYVE"/>
    <property type="match status" value="1"/>
</dbReference>
<keyword evidence="3 5" id="KW-0863">Zinc-finger</keyword>
<evidence type="ECO:0000256" key="3">
    <source>
        <dbReference type="ARBA" id="ARBA00022771"/>
    </source>
</evidence>
<dbReference type="InterPro" id="IPR057946">
    <property type="entry name" value="TPR_ZFYVE26"/>
</dbReference>
<dbReference type="GeneID" id="106808816"/>
<protein>
    <submittedName>
        <fullName evidence="9">Zinc finger FYVE domain-containing protein 26-like isoform X1</fullName>
    </submittedName>
</protein>
<dbReference type="RefSeq" id="XP_014667163.1">
    <property type="nucleotide sequence ID" value="XM_014811677.1"/>
</dbReference>
<dbReference type="InterPro" id="IPR000306">
    <property type="entry name" value="Znf_FYVE"/>
</dbReference>
<dbReference type="Proteomes" id="UP000695022">
    <property type="component" value="Unplaced"/>
</dbReference>
<dbReference type="PANTHER" id="PTHR46591:SF1">
    <property type="entry name" value="ZINC FINGER FYVE DOMAIN-CONTAINING PROTEIN 26"/>
    <property type="match status" value="1"/>
</dbReference>
<feature type="domain" description="FYVE-type" evidence="7">
    <location>
        <begin position="1000"/>
        <end position="1060"/>
    </location>
</feature>
<evidence type="ECO:0000256" key="4">
    <source>
        <dbReference type="ARBA" id="ARBA00022833"/>
    </source>
</evidence>
<dbReference type="SMART" id="SM00064">
    <property type="entry name" value="FYVE"/>
    <property type="match status" value="1"/>
</dbReference>
<name>A0ABM1E4P2_PRICU</name>
<sequence length="1764" mass="195370">MEVVVTTMVKLLANAQLSFDHRADSVAASFPVPLLSHAWSNLHSLTELVKEAQEAGSLNVVDQLETGPTYTLGRLLLQGRLPPDRLEEAAHNLGLDLMTIIVQSCCPLVPTGGVASIEGAVDDAEVIVLNEGEFPSTSRSPTLIVEEILTQLIHLVKDYISLDGATISLHSCQKIAASAGFAIIVVATSELASVDLDLLASDEEKLCFWVNVFNLMFVHTMLWAAVHNKCLPLLDETSVAAMLYLQTIRYTVGQINLVSLFDVRYFILRRGLPAPHGGLLAHRLHPLQESDPWWKHTAPSVDARVQFVLLTGSLFHSPPLQVIRQVLLEEQLKLATRQFLEHRICIDAARKQVFVPPSLHLFAADMAPAASMDATPDATVTGDRWHATQLLHFMGLYCPDLQQLLNKGKKSDGRLRVSALSVTPEPGLTLAYPPSSGATSPRGHRRITSLPIRMGGAVSLGDEPAAGARIPPVFKAPPTEAALAFTSEKSRLLGTVLRLFARAAGNDVPDVASEFPRLSAFLEAAVWPVLDVVTPRHRQDVLAVLLSRSAQSNAVRFLVKAMSPAISDGRGEAVLHAISCLPHTTQRSHQLRLISDHLLCGAIWEQTRLRTAAAERGEDASAWSPWQWLTAVYDGDAKRRCALGCMEHWPVEACVCALQTCCDDPPRSATLHEAITQKLGEMKVYQKVMECAVLCHGNARPVQGECTTELATYEYWIFTASMSRSQPTVILNILLKCHEYSVAREWASMHDATHELRQRIEEAHITYLLDSQNDLFKAYKVLADIENKRLCLGACLLLMEQLSSLTHVMSVCQFVLCCLGDELTDTERTKLQRIKLGIKALLLLPEQLCEEYQELISRPDLLIEQLLMNFKVEYVASVYKEIQGAAPDSSLTSLGCGQEWFNTLVLHYAFKALEFPFRGSPQSVTRSPEHTKFSGEGMSGGRTAGVMRQSLSAESLCLSVHHHRHGLSGRYSRLLRQRSISIGQFVIPLEPPLMEAWTADADVTHCMVCRIEKFSMFNRRHHCRRCGRVICRACSRHRRHVKGYGAILVRICDECHELMESGRSDERHHDVERLRSSLSGNGGGGGAAASIPASRVAAPASTGSSLTNSTTTLVSGWRMSSTSEEENESIRAQFYYEQAPSSNLCISVLDLHSNLAVGASYLLKLCDDLSKLLLPIEPGLHNPELDYNLIISMMRTLLMSAKMKLAEAEEEDDGGGGARPELCDTYLSRVDLLQLLVAANCQDVPSLQQLTKPDSARRYRDKLLEDERFQLAMEVSAKCSLDMNAVWTNWGMTHLRARDYANARSKLSKCLKKPIDMNQSSPQLVQDIVSALQTADSIPDLLSSATISCNDLIADPTQMGVGSNVDAYDESLYYLRAYGTHLSLLTFYVSHGHVHEALQCLLVHDCAVDVFIEGVLAPCTEKGQLPKLLQQMESLDASLQQWCRYLKAACRYLDQRHLLHTLYDLQMFMKDYVRAAMTGIRFYRTGGGVSYAQLHERLPHLLLAAQHLEMFLREQKGHRGSGGDNTKKRVPPDDDLRLWLSPNDVHSHLMTITLQIEVTKFLHRCEQLQKGARGGVGSPPPHGRDSTPPTLFGNVKVKMDVTVMVMLAGQSIDDGFGIAFRIIQEFRLNSAPIYAQVGRRLASVHRYREVRQLLACVRDSGLSDQQTHDEVVNACLRVAASQPDEARETESLIKTLKTDANKVNAYIQCGKLKSAYLIAVRGERLEDIERISDAAEKAGQSAVKNICDKWLAAHRTPPGPTHKS</sequence>
<reference evidence="9" key="1">
    <citation type="submission" date="2025-08" db="UniProtKB">
        <authorList>
            <consortium name="RefSeq"/>
        </authorList>
    </citation>
    <scope>IDENTIFICATION</scope>
</reference>
<evidence type="ECO:0000256" key="1">
    <source>
        <dbReference type="ARBA" id="ARBA00022553"/>
    </source>
</evidence>
<dbReference type="InterPro" id="IPR028730">
    <property type="entry name" value="ZFYVE26"/>
</dbReference>
<dbReference type="Gene3D" id="3.30.40.10">
    <property type="entry name" value="Zinc/RING finger domain, C3HC4 (zinc finger)"/>
    <property type="match status" value="1"/>
</dbReference>
<feature type="region of interest" description="Disordered" evidence="6">
    <location>
        <begin position="1066"/>
        <end position="1091"/>
    </location>
</feature>
<dbReference type="Pfam" id="PF04784">
    <property type="entry name" value="DUF547"/>
    <property type="match status" value="1"/>
</dbReference>
<evidence type="ECO:0000313" key="9">
    <source>
        <dbReference type="RefSeq" id="XP_014667163.1"/>
    </source>
</evidence>
<gene>
    <name evidence="9" type="primary">LOC106808816</name>
</gene>
<dbReference type="InterPro" id="IPR011011">
    <property type="entry name" value="Znf_FYVE_PHD"/>
</dbReference>
<keyword evidence="1" id="KW-0597">Phosphoprotein</keyword>
<evidence type="ECO:0000259" key="7">
    <source>
        <dbReference type="PROSITE" id="PS50178"/>
    </source>
</evidence>
<organism evidence="8 9">
    <name type="scientific">Priapulus caudatus</name>
    <name type="common">Priapulid worm</name>
    <dbReference type="NCBI Taxonomy" id="37621"/>
    <lineage>
        <taxon>Eukaryota</taxon>
        <taxon>Metazoa</taxon>
        <taxon>Ecdysozoa</taxon>
        <taxon>Scalidophora</taxon>
        <taxon>Priapulida</taxon>
        <taxon>Priapulimorpha</taxon>
        <taxon>Priapulimorphida</taxon>
        <taxon>Priapulidae</taxon>
        <taxon>Priapulus</taxon>
    </lineage>
</organism>
<feature type="region of interest" description="Disordered" evidence="6">
    <location>
        <begin position="1571"/>
        <end position="1591"/>
    </location>
</feature>
<dbReference type="InterPro" id="IPR006869">
    <property type="entry name" value="DUF547"/>
</dbReference>
<keyword evidence="4" id="KW-0862">Zinc</keyword>
<accession>A0ABM1E4P2</accession>
<dbReference type="PANTHER" id="PTHR46591">
    <property type="entry name" value="ZINC FINGER FYVE DOMAIN-CONTAINING PROTEIN 26"/>
    <property type="match status" value="1"/>
</dbReference>
<dbReference type="InterPro" id="IPR013083">
    <property type="entry name" value="Znf_RING/FYVE/PHD"/>
</dbReference>